<gene>
    <name evidence="1" type="ORF">M408DRAFT_104599</name>
</gene>
<name>A0A0C3AMZ9_SERVB</name>
<dbReference type="AlphaFoldDB" id="A0A0C3AMZ9"/>
<dbReference type="EMBL" id="KN824384">
    <property type="protein sequence ID" value="KIM21409.1"/>
    <property type="molecule type" value="Genomic_DNA"/>
</dbReference>
<proteinExistence type="predicted"/>
<accession>A0A0C3AMZ9</accession>
<reference evidence="1 2" key="1">
    <citation type="submission" date="2014-04" db="EMBL/GenBank/DDBJ databases">
        <authorList>
            <consortium name="DOE Joint Genome Institute"/>
            <person name="Kuo A."/>
            <person name="Zuccaro A."/>
            <person name="Kohler A."/>
            <person name="Nagy L.G."/>
            <person name="Floudas D."/>
            <person name="Copeland A."/>
            <person name="Barry K.W."/>
            <person name="Cichocki N."/>
            <person name="Veneault-Fourrey C."/>
            <person name="LaButti K."/>
            <person name="Lindquist E.A."/>
            <person name="Lipzen A."/>
            <person name="Lundell T."/>
            <person name="Morin E."/>
            <person name="Murat C."/>
            <person name="Sun H."/>
            <person name="Tunlid A."/>
            <person name="Henrissat B."/>
            <person name="Grigoriev I.V."/>
            <person name="Hibbett D.S."/>
            <person name="Martin F."/>
            <person name="Nordberg H.P."/>
            <person name="Cantor M.N."/>
            <person name="Hua S.X."/>
        </authorList>
    </citation>
    <scope>NUCLEOTIDE SEQUENCE [LARGE SCALE GENOMIC DNA]</scope>
    <source>
        <strain evidence="1 2">MAFF 305830</strain>
    </source>
</reference>
<keyword evidence="2" id="KW-1185">Reference proteome</keyword>
<evidence type="ECO:0000313" key="1">
    <source>
        <dbReference type="EMBL" id="KIM21409.1"/>
    </source>
</evidence>
<organism evidence="1 2">
    <name type="scientific">Serendipita vermifera MAFF 305830</name>
    <dbReference type="NCBI Taxonomy" id="933852"/>
    <lineage>
        <taxon>Eukaryota</taxon>
        <taxon>Fungi</taxon>
        <taxon>Dikarya</taxon>
        <taxon>Basidiomycota</taxon>
        <taxon>Agaricomycotina</taxon>
        <taxon>Agaricomycetes</taxon>
        <taxon>Sebacinales</taxon>
        <taxon>Serendipitaceae</taxon>
        <taxon>Serendipita</taxon>
    </lineage>
</organism>
<evidence type="ECO:0000313" key="2">
    <source>
        <dbReference type="Proteomes" id="UP000054097"/>
    </source>
</evidence>
<reference evidence="2" key="2">
    <citation type="submission" date="2015-01" db="EMBL/GenBank/DDBJ databases">
        <title>Evolutionary Origins and Diversification of the Mycorrhizal Mutualists.</title>
        <authorList>
            <consortium name="DOE Joint Genome Institute"/>
            <consortium name="Mycorrhizal Genomics Consortium"/>
            <person name="Kohler A."/>
            <person name="Kuo A."/>
            <person name="Nagy L.G."/>
            <person name="Floudas D."/>
            <person name="Copeland A."/>
            <person name="Barry K.W."/>
            <person name="Cichocki N."/>
            <person name="Veneault-Fourrey C."/>
            <person name="LaButti K."/>
            <person name="Lindquist E.A."/>
            <person name="Lipzen A."/>
            <person name="Lundell T."/>
            <person name="Morin E."/>
            <person name="Murat C."/>
            <person name="Riley R."/>
            <person name="Ohm R."/>
            <person name="Sun H."/>
            <person name="Tunlid A."/>
            <person name="Henrissat B."/>
            <person name="Grigoriev I.V."/>
            <person name="Hibbett D.S."/>
            <person name="Martin F."/>
        </authorList>
    </citation>
    <scope>NUCLEOTIDE SEQUENCE [LARGE SCALE GENOMIC DNA]</scope>
    <source>
        <strain evidence="2">MAFF 305830</strain>
    </source>
</reference>
<sequence>MVSIVVIIDPNMRMCLCEKYVGSRPGVKNTMNPPIPTGKKRISTLIAVRPKASCHHDVNSTNQLMDQGHRAGPTKTPKSRMCSERVSSSIGAYASQTGNMAKRRMEMRISVKT</sequence>
<dbReference type="HOGENOM" id="CLU_2135073_0_0_1"/>
<protein>
    <submittedName>
        <fullName evidence="1">Uncharacterized protein</fullName>
    </submittedName>
</protein>
<dbReference type="Proteomes" id="UP000054097">
    <property type="component" value="Unassembled WGS sequence"/>
</dbReference>